<dbReference type="NCBIfam" id="TIGR00657">
    <property type="entry name" value="asp_kinases"/>
    <property type="match status" value="1"/>
</dbReference>
<dbReference type="GO" id="GO:0005524">
    <property type="term" value="F:ATP binding"/>
    <property type="evidence" value="ECO:0007669"/>
    <property type="project" value="UniProtKB-KW"/>
</dbReference>
<dbReference type="GO" id="GO:0009088">
    <property type="term" value="P:threonine biosynthetic process"/>
    <property type="evidence" value="ECO:0007669"/>
    <property type="project" value="UniProtKB-UniPathway"/>
</dbReference>
<dbReference type="SUPFAM" id="SSF55021">
    <property type="entry name" value="ACT-like"/>
    <property type="match status" value="2"/>
</dbReference>
<dbReference type="InterPro" id="IPR036393">
    <property type="entry name" value="AceGlu_kinase-like_sf"/>
</dbReference>
<dbReference type="PROSITE" id="PS00324">
    <property type="entry name" value="ASPARTOKINASE"/>
    <property type="match status" value="1"/>
</dbReference>
<protein>
    <recommendedName>
        <fullName evidence="13">Aspartokinase</fullName>
        <ecNumber evidence="13">2.7.2.4</ecNumber>
    </recommendedName>
</protein>
<dbReference type="NCBIfam" id="NF005154">
    <property type="entry name" value="PRK06635.1-2"/>
    <property type="match status" value="1"/>
</dbReference>
<dbReference type="EC" id="2.7.2.4" evidence="13"/>
<dbReference type="InterPro" id="IPR041740">
    <property type="entry name" value="AKii-LysC-BS"/>
</dbReference>
<evidence type="ECO:0000256" key="4">
    <source>
        <dbReference type="ARBA" id="ARBA00010122"/>
    </source>
</evidence>
<dbReference type="GO" id="GO:0005829">
    <property type="term" value="C:cytosol"/>
    <property type="evidence" value="ECO:0007669"/>
    <property type="project" value="TreeGrafter"/>
</dbReference>
<dbReference type="STRING" id="660470.Theba_1106"/>
<comment type="pathway">
    <text evidence="3 14">Amino-acid biosynthesis; L-threonine biosynthesis; L-threonine from L-aspartate: step 1/5.</text>
</comment>
<dbReference type="PANTHER" id="PTHR21499:SF3">
    <property type="entry name" value="ASPARTOKINASE"/>
    <property type="match status" value="1"/>
</dbReference>
<dbReference type="CDD" id="cd04261">
    <property type="entry name" value="AAK_AKii-LysC-BS"/>
    <property type="match status" value="1"/>
</dbReference>
<dbReference type="InterPro" id="IPR018042">
    <property type="entry name" value="Aspartate_kinase_CS"/>
</dbReference>
<keyword evidence="18" id="KW-1185">Reference proteome</keyword>
<sequence length="399" mass="42793">MIVQKYGGSSVSDTERIRNVARRIRKKVDAGEKVIVVVSAMGKTTNELISLAESVTENPDPRELAMLLSTGEQVSAALLSMTLIEMGVRSISQNAMQLEISTFGDFDNARIADLNLDKIYAELEKHDVIVVTGFQGVDPEGNLTTLGRGGSDTSAVAIAAKAGVQCEILSDVPGIFTCDPKFHKDAKKLDYITYDEMLELAALGAKVLHSRSVEIAKKYNVEILCLSSFSEEGGTRVVNRLPEWLEQPVVTGATIDTNQLKIAINKLPGNTDIVSKIFQAVAGSSFNVDMISIVNDNGYIHLAFTVLSASPAAIKSTIESVLVDVDNWELAIDEDVAKISTVGVGMRSSAGVASRFFLALQKAGAKIIATTTSEIKISVLVPKSQAGKALKALLDEFEL</sequence>
<keyword evidence="8 13" id="KW-0418">Kinase</keyword>
<proteinExistence type="inferred from homology"/>
<keyword evidence="10" id="KW-0457">Lysine biosynthesis</keyword>
<evidence type="ECO:0000256" key="7">
    <source>
        <dbReference type="ARBA" id="ARBA00022741"/>
    </source>
</evidence>
<evidence type="ECO:0000256" key="8">
    <source>
        <dbReference type="ARBA" id="ARBA00022777"/>
    </source>
</evidence>
<dbReference type="GeneID" id="87106936"/>
<comment type="catalytic activity">
    <reaction evidence="11 13">
        <text>L-aspartate + ATP = 4-phospho-L-aspartate + ADP</text>
        <dbReference type="Rhea" id="RHEA:23776"/>
        <dbReference type="ChEBI" id="CHEBI:29991"/>
        <dbReference type="ChEBI" id="CHEBI:30616"/>
        <dbReference type="ChEBI" id="CHEBI:57535"/>
        <dbReference type="ChEBI" id="CHEBI:456216"/>
        <dbReference type="EC" id="2.7.2.4"/>
    </reaction>
</comment>
<keyword evidence="9 12" id="KW-0067">ATP-binding</keyword>
<dbReference type="HOGENOM" id="CLU_009116_3_2_0"/>
<dbReference type="UniPathway" id="UPA00051">
    <property type="reaction ID" value="UER00462"/>
</dbReference>
<dbReference type="InterPro" id="IPR005260">
    <property type="entry name" value="Asp_kin_monofn"/>
</dbReference>
<dbReference type="KEGG" id="mpg:Theba_1106"/>
<dbReference type="AlphaFoldDB" id="I2F4F8"/>
<evidence type="ECO:0000256" key="5">
    <source>
        <dbReference type="ARBA" id="ARBA00022605"/>
    </source>
</evidence>
<dbReference type="EMBL" id="CP003532">
    <property type="protein sequence ID" value="AFK06811.1"/>
    <property type="molecule type" value="Genomic_DNA"/>
</dbReference>
<feature type="domain" description="Aspartokinase ACT" evidence="16">
    <location>
        <begin position="339"/>
        <end position="397"/>
    </location>
</feature>
<keyword evidence="6 13" id="KW-0808">Transferase</keyword>
<dbReference type="CDD" id="cd04923">
    <property type="entry name" value="ACT_AK-LysC-DapG-like_2"/>
    <property type="match status" value="1"/>
</dbReference>
<evidence type="ECO:0000256" key="12">
    <source>
        <dbReference type="PIRSR" id="PIRSR000726-1"/>
    </source>
</evidence>
<feature type="binding site" evidence="12">
    <location>
        <position position="72"/>
    </location>
    <ligand>
        <name>substrate</name>
    </ligand>
</feature>
<dbReference type="Gene3D" id="3.30.2130.10">
    <property type="entry name" value="VC0802-like"/>
    <property type="match status" value="1"/>
</dbReference>
<evidence type="ECO:0000256" key="10">
    <source>
        <dbReference type="ARBA" id="ARBA00023154"/>
    </source>
</evidence>
<feature type="domain" description="Aspartate/glutamate/uridylate kinase" evidence="15">
    <location>
        <begin position="1"/>
        <end position="225"/>
    </location>
</feature>
<dbReference type="SUPFAM" id="SSF53633">
    <property type="entry name" value="Carbamate kinase-like"/>
    <property type="match status" value="1"/>
</dbReference>
<keyword evidence="7 12" id="KW-0547">Nucleotide-binding</keyword>
<evidence type="ECO:0000256" key="1">
    <source>
        <dbReference type="ARBA" id="ARBA00004766"/>
    </source>
</evidence>
<evidence type="ECO:0000256" key="14">
    <source>
        <dbReference type="RuleBase" id="RU004249"/>
    </source>
</evidence>
<dbReference type="FunFam" id="3.40.1160.10:FF:000002">
    <property type="entry name" value="Aspartokinase"/>
    <property type="match status" value="1"/>
</dbReference>
<dbReference type="PIRSF" id="PIRSF000726">
    <property type="entry name" value="Asp_kin"/>
    <property type="match status" value="1"/>
</dbReference>
<gene>
    <name evidence="17" type="ORF">Theba_1106</name>
</gene>
<keyword evidence="5 14" id="KW-0028">Amino-acid biosynthesis</keyword>
<feature type="binding site" evidence="12">
    <location>
        <position position="45"/>
    </location>
    <ligand>
        <name>substrate</name>
    </ligand>
</feature>
<dbReference type="RefSeq" id="WP_014730808.1">
    <property type="nucleotide sequence ID" value="NC_017934.1"/>
</dbReference>
<dbReference type="Gene3D" id="3.40.1160.10">
    <property type="entry name" value="Acetylglutamate kinase-like"/>
    <property type="match status" value="1"/>
</dbReference>
<evidence type="ECO:0000259" key="15">
    <source>
        <dbReference type="Pfam" id="PF00696"/>
    </source>
</evidence>
<dbReference type="InterPro" id="IPR045865">
    <property type="entry name" value="ACT-like_dom_sf"/>
</dbReference>
<evidence type="ECO:0000313" key="18">
    <source>
        <dbReference type="Proteomes" id="UP000002881"/>
    </source>
</evidence>
<dbReference type="Pfam" id="PF00696">
    <property type="entry name" value="AA_kinase"/>
    <property type="match status" value="1"/>
</dbReference>
<dbReference type="InterPro" id="IPR054352">
    <property type="entry name" value="ACT_Aspartokinase"/>
</dbReference>
<dbReference type="PANTHER" id="PTHR21499">
    <property type="entry name" value="ASPARTATE KINASE"/>
    <property type="match status" value="1"/>
</dbReference>
<reference evidence="17 18" key="1">
    <citation type="journal article" date="2012" name="Genome Biol. Evol.">
        <title>Genome Sequence of the Mesophilic Thermotogales Bacterium Mesotoga prima MesG1.Ag.4.2 Reveals the Largest Thermotogales Genome To Date.</title>
        <authorList>
            <person name="Zhaxybayeva O."/>
            <person name="Swithers K.S."/>
            <person name="Foght J."/>
            <person name="Green A.G."/>
            <person name="Bruce D."/>
            <person name="Detter C."/>
            <person name="Han S."/>
            <person name="Teshima H."/>
            <person name="Han J."/>
            <person name="Woyke T."/>
            <person name="Pitluck S."/>
            <person name="Nolan M."/>
            <person name="Ivanova N."/>
            <person name="Pati A."/>
            <person name="Land M.L."/>
            <person name="Dlutek M."/>
            <person name="Doolittle W.F."/>
            <person name="Noll K.M."/>
            <person name="Nesbo C.L."/>
        </authorList>
    </citation>
    <scope>NUCLEOTIDE SEQUENCE [LARGE SCALE GENOMIC DNA]</scope>
    <source>
        <strain evidence="18">mesG1.Ag.4.2</strain>
    </source>
</reference>
<comment type="similarity">
    <text evidence="4 13">Belongs to the aspartokinase family.</text>
</comment>
<dbReference type="CDD" id="cd04891">
    <property type="entry name" value="ACT_AK-LysC-DapG-like_1"/>
    <property type="match status" value="1"/>
</dbReference>
<dbReference type="InterPro" id="IPR001341">
    <property type="entry name" value="Asp_kinase"/>
</dbReference>
<evidence type="ECO:0000256" key="11">
    <source>
        <dbReference type="ARBA" id="ARBA00047872"/>
    </source>
</evidence>
<dbReference type="UniPathway" id="UPA00034">
    <property type="reaction ID" value="UER00015"/>
</dbReference>
<comment type="pathway">
    <text evidence="2 14">Amino-acid biosynthesis; L-methionine biosynthesis via de novo pathway; L-homoserine from L-aspartate: step 1/3.</text>
</comment>
<dbReference type="GO" id="GO:0004072">
    <property type="term" value="F:aspartate kinase activity"/>
    <property type="evidence" value="ECO:0007669"/>
    <property type="project" value="UniProtKB-EC"/>
</dbReference>
<evidence type="ECO:0000256" key="9">
    <source>
        <dbReference type="ARBA" id="ARBA00022840"/>
    </source>
</evidence>
<dbReference type="GO" id="GO:0009090">
    <property type="term" value="P:homoserine biosynthetic process"/>
    <property type="evidence" value="ECO:0007669"/>
    <property type="project" value="TreeGrafter"/>
</dbReference>
<evidence type="ECO:0000256" key="13">
    <source>
        <dbReference type="RuleBase" id="RU003448"/>
    </source>
</evidence>
<evidence type="ECO:0000256" key="3">
    <source>
        <dbReference type="ARBA" id="ARBA00005139"/>
    </source>
</evidence>
<evidence type="ECO:0000259" key="16">
    <source>
        <dbReference type="Pfam" id="PF22468"/>
    </source>
</evidence>
<feature type="binding site" evidence="12">
    <location>
        <begin position="5"/>
        <end position="8"/>
    </location>
    <ligand>
        <name>ATP</name>
        <dbReference type="ChEBI" id="CHEBI:30616"/>
    </ligand>
</feature>
<evidence type="ECO:0000313" key="17">
    <source>
        <dbReference type="EMBL" id="AFK06811.1"/>
    </source>
</evidence>
<dbReference type="NCBIfam" id="NF005155">
    <property type="entry name" value="PRK06635.1-4"/>
    <property type="match status" value="1"/>
</dbReference>
<dbReference type="eggNOG" id="COG0527">
    <property type="taxonomic scope" value="Bacteria"/>
</dbReference>
<comment type="pathway">
    <text evidence="1 14">Amino-acid biosynthesis; L-lysine biosynthesis via DAP pathway; (S)-tetrahydrodipicolinate from L-aspartate: step 1/4.</text>
</comment>
<dbReference type="InterPro" id="IPR001048">
    <property type="entry name" value="Asp/Glu/Uridylate_kinase"/>
</dbReference>
<dbReference type="Pfam" id="PF22468">
    <property type="entry name" value="ACT_9"/>
    <property type="match status" value="1"/>
</dbReference>
<evidence type="ECO:0000256" key="2">
    <source>
        <dbReference type="ARBA" id="ARBA00004986"/>
    </source>
</evidence>
<organism evidence="17 18">
    <name type="scientific">Mesotoga prima MesG1.Ag.4.2</name>
    <dbReference type="NCBI Taxonomy" id="660470"/>
    <lineage>
        <taxon>Bacteria</taxon>
        <taxon>Thermotogati</taxon>
        <taxon>Thermotogota</taxon>
        <taxon>Thermotogae</taxon>
        <taxon>Kosmotogales</taxon>
        <taxon>Kosmotogaceae</taxon>
        <taxon>Mesotoga</taxon>
    </lineage>
</organism>
<name>I2F4F8_9BACT</name>
<dbReference type="Proteomes" id="UP000002881">
    <property type="component" value="Chromosome"/>
</dbReference>
<feature type="binding site" evidence="12">
    <location>
        <begin position="206"/>
        <end position="207"/>
    </location>
    <ligand>
        <name>ATP</name>
        <dbReference type="ChEBI" id="CHEBI:30616"/>
    </ligand>
</feature>
<dbReference type="UniPathway" id="UPA00050">
    <property type="reaction ID" value="UER00461"/>
</dbReference>
<accession>I2F4F8</accession>
<evidence type="ECO:0000256" key="6">
    <source>
        <dbReference type="ARBA" id="ARBA00022679"/>
    </source>
</evidence>
<dbReference type="GO" id="GO:0009089">
    <property type="term" value="P:lysine biosynthetic process via diaminopimelate"/>
    <property type="evidence" value="ECO:0007669"/>
    <property type="project" value="UniProtKB-UniPathway"/>
</dbReference>